<dbReference type="Proteomes" id="UP001139534">
    <property type="component" value="Unassembled WGS sequence"/>
</dbReference>
<dbReference type="InterPro" id="IPR004013">
    <property type="entry name" value="PHP_dom"/>
</dbReference>
<dbReference type="Gene3D" id="3.20.20.140">
    <property type="entry name" value="Metal-dependent hydrolases"/>
    <property type="match status" value="1"/>
</dbReference>
<dbReference type="AlphaFoldDB" id="A0A9X1XX19"/>
<feature type="domain" description="Polymerase/histidinol phosphatase N-terminal" evidence="1">
    <location>
        <begin position="6"/>
        <end position="71"/>
    </location>
</feature>
<dbReference type="RefSeq" id="WP_248551081.1">
    <property type="nucleotide sequence ID" value="NZ_JALPRK010000004.1"/>
</dbReference>
<name>A0A9X1XX19_9BACL</name>
<keyword evidence="3" id="KW-1185">Reference proteome</keyword>
<dbReference type="NCBIfam" id="NF038032">
    <property type="entry name" value="CehA_McbA_metalo"/>
    <property type="match status" value="1"/>
</dbReference>
<gene>
    <name evidence="2" type="ORF">M0651_06780</name>
</gene>
<accession>A0A9X1XX19</accession>
<dbReference type="InterPro" id="IPR003141">
    <property type="entry name" value="Pol/His_phosphatase_N"/>
</dbReference>
<evidence type="ECO:0000313" key="2">
    <source>
        <dbReference type="EMBL" id="MCK8486879.1"/>
    </source>
</evidence>
<dbReference type="GO" id="GO:0004534">
    <property type="term" value="F:5'-3' RNA exonuclease activity"/>
    <property type="evidence" value="ECO:0007669"/>
    <property type="project" value="TreeGrafter"/>
</dbReference>
<dbReference type="InterPro" id="IPR052018">
    <property type="entry name" value="PHP_domain"/>
</dbReference>
<dbReference type="EMBL" id="JALPRK010000004">
    <property type="protein sequence ID" value="MCK8486879.1"/>
    <property type="molecule type" value="Genomic_DNA"/>
</dbReference>
<sequence>MRWLACELHTHTLHSDGVQTLEELAAGAAELGFDAIALTDHNTMSGLAGKESISNKYGLFILPGMEWTTFYGHMVTLGLSEYADWRRADRSRIVEGIQAVHRLGGIAGLAHPFRIGSPACTGCYWEYEVKDWSVVDYIEVWSGTFASIHTNNRRAYALWTDKLNEGLRISATSGRDWHAQKTTDEPLSITYLGIPEGEETTEEHLIDSLRKGQATVTIGPLLTLAISANGHNFELGSVVSSQLHAKDLGALKASVTLDFTVRSGLWILPDQAFKLILCSDRGQELEREVMWSRSNPKDPIRLSGLPLTPEPRKWLRAELWGIVHGVHALIAFTNPVYFD</sequence>
<proteinExistence type="predicted"/>
<organism evidence="2 3">
    <name type="scientific">Paenibacillus mellifer</name>
    <dbReference type="NCBI Taxonomy" id="2937794"/>
    <lineage>
        <taxon>Bacteria</taxon>
        <taxon>Bacillati</taxon>
        <taxon>Bacillota</taxon>
        <taxon>Bacilli</taxon>
        <taxon>Bacillales</taxon>
        <taxon>Paenibacillaceae</taxon>
        <taxon>Paenibacillus</taxon>
    </lineage>
</organism>
<protein>
    <submittedName>
        <fullName evidence="2">CehA/McbA family metallohydrolase</fullName>
    </submittedName>
</protein>
<comment type="caution">
    <text evidence="2">The sequence shown here is derived from an EMBL/GenBank/DDBJ whole genome shotgun (WGS) entry which is preliminary data.</text>
</comment>
<dbReference type="Pfam" id="PF02811">
    <property type="entry name" value="PHP"/>
    <property type="match status" value="1"/>
</dbReference>
<evidence type="ECO:0000313" key="3">
    <source>
        <dbReference type="Proteomes" id="UP001139534"/>
    </source>
</evidence>
<dbReference type="InterPro" id="IPR016195">
    <property type="entry name" value="Pol/histidinol_Pase-like"/>
</dbReference>
<reference evidence="2" key="1">
    <citation type="submission" date="2022-04" db="EMBL/GenBank/DDBJ databases">
        <authorList>
            <person name="Seo M.-J."/>
        </authorList>
    </citation>
    <scope>NUCLEOTIDE SEQUENCE</scope>
    <source>
        <strain evidence="2">MBLB2552</strain>
    </source>
</reference>
<dbReference type="PANTHER" id="PTHR42924">
    <property type="entry name" value="EXONUCLEASE"/>
    <property type="match status" value="1"/>
</dbReference>
<dbReference type="GO" id="GO:0035312">
    <property type="term" value="F:5'-3' DNA exonuclease activity"/>
    <property type="evidence" value="ECO:0007669"/>
    <property type="project" value="TreeGrafter"/>
</dbReference>
<evidence type="ECO:0000259" key="1">
    <source>
        <dbReference type="SMART" id="SM00481"/>
    </source>
</evidence>
<dbReference type="PANTHER" id="PTHR42924:SF3">
    <property type="entry name" value="POLYMERASE_HISTIDINOL PHOSPHATASE N-TERMINAL DOMAIN-CONTAINING PROTEIN"/>
    <property type="match status" value="1"/>
</dbReference>
<dbReference type="SMART" id="SM00481">
    <property type="entry name" value="POLIIIAc"/>
    <property type="match status" value="1"/>
</dbReference>
<dbReference type="SUPFAM" id="SSF89550">
    <property type="entry name" value="PHP domain-like"/>
    <property type="match status" value="1"/>
</dbReference>